<dbReference type="EMBL" id="CP071382">
    <property type="protein sequence ID" value="QSV47059.1"/>
    <property type="molecule type" value="Genomic_DNA"/>
</dbReference>
<evidence type="ECO:0000313" key="3">
    <source>
        <dbReference type="Proteomes" id="UP000663651"/>
    </source>
</evidence>
<keyword evidence="1" id="KW-0732">Signal</keyword>
<accession>A0ABX7Q6R6</accession>
<proteinExistence type="predicted"/>
<feature type="chain" id="PRO_5046012661" evidence="1">
    <location>
        <begin position="25"/>
        <end position="319"/>
    </location>
</feature>
<evidence type="ECO:0000313" key="2">
    <source>
        <dbReference type="EMBL" id="QSV47059.1"/>
    </source>
</evidence>
<reference evidence="2 3" key="1">
    <citation type="submission" date="2021-03" db="EMBL/GenBank/DDBJ databases">
        <title>Geobacter metallireducens gen. nov. sp. nov., a microorganism capable of coupling the complete oxidation of organic compounds to the reduction of iron and other metals.</title>
        <authorList>
            <person name="Li Y."/>
        </authorList>
    </citation>
    <scope>NUCLEOTIDE SEQUENCE [LARGE SCALE GENOMIC DNA]</scope>
    <source>
        <strain evidence="2 3">Jerry-YX</strain>
    </source>
</reference>
<protein>
    <submittedName>
        <fullName evidence="2">Uncharacterized protein</fullName>
    </submittedName>
</protein>
<gene>
    <name evidence="2" type="ORF">JZM60_07300</name>
</gene>
<dbReference type="Proteomes" id="UP000663651">
    <property type="component" value="Chromosome"/>
</dbReference>
<organism evidence="2 3">
    <name type="scientific">Geobacter benzoatilyticus</name>
    <dbReference type="NCBI Taxonomy" id="2815309"/>
    <lineage>
        <taxon>Bacteria</taxon>
        <taxon>Pseudomonadati</taxon>
        <taxon>Thermodesulfobacteriota</taxon>
        <taxon>Desulfuromonadia</taxon>
        <taxon>Geobacterales</taxon>
        <taxon>Geobacteraceae</taxon>
        <taxon>Geobacter</taxon>
    </lineage>
</organism>
<evidence type="ECO:0000256" key="1">
    <source>
        <dbReference type="SAM" id="SignalP"/>
    </source>
</evidence>
<dbReference type="RefSeq" id="WP_207164944.1">
    <property type="nucleotide sequence ID" value="NZ_CP071382.1"/>
</dbReference>
<sequence>MKKFITVAALTLLAAGGTSTMAEAAKKVPVPTVTYTNNLSNPVIFAEGTGLTGFPTAEATGLRGPVESLTEVYPYNGINYYLQQTVNTWQADWRNGQPGGETVEVDWSDNIVRTTWSSASVIRVEVVMGKELTTPMNGYDMTYLFGEGIAEVWGTTGTKIPAGFPTVYSICARLTIQKLDGPNGNVVGTLYDSAIYDRFGVDGPTSAYAAEVNVPGKVIYGYNWDLAKFDMASIGLPTEPKSGWYRLSFSLDPVAAYSVTDASGVVRNYAVPRNTVLGSLNALDVPGTSVPEVVLYPPKLSSGEVSTLEIYVKPATGKK</sequence>
<feature type="signal peptide" evidence="1">
    <location>
        <begin position="1"/>
        <end position="24"/>
    </location>
</feature>
<keyword evidence="3" id="KW-1185">Reference proteome</keyword>
<name>A0ABX7Q6R6_9BACT</name>